<evidence type="ECO:0000313" key="3">
    <source>
        <dbReference type="EMBL" id="RDU35298.1"/>
    </source>
</evidence>
<name>A0A3D8GLL9_9BACI</name>
<keyword evidence="2" id="KW-1133">Transmembrane helix</keyword>
<dbReference type="InterPro" id="IPR052928">
    <property type="entry name" value="Desiccation-related_membrane"/>
</dbReference>
<keyword evidence="2" id="KW-0812">Transmembrane</keyword>
<dbReference type="PANTHER" id="PTHR35792:SF3">
    <property type="entry name" value="IG HYPOTHETICAL 17707"/>
    <property type="match status" value="1"/>
</dbReference>
<dbReference type="PANTHER" id="PTHR35792">
    <property type="entry name" value="GENERAL STRESS PROTEIN"/>
    <property type="match status" value="1"/>
</dbReference>
<comment type="caution">
    <text evidence="3">The sequence shown here is derived from an EMBL/GenBank/DDBJ whole genome shotgun (WGS) entry which is preliminary data.</text>
</comment>
<dbReference type="InterPro" id="IPR024623">
    <property type="entry name" value="YtxH"/>
</dbReference>
<gene>
    <name evidence="3" type="ORF">DRW41_18615</name>
</gene>
<dbReference type="EMBL" id="QNQT01000011">
    <property type="protein sequence ID" value="RDU35298.1"/>
    <property type="molecule type" value="Genomic_DNA"/>
</dbReference>
<feature type="coiled-coil region" evidence="1">
    <location>
        <begin position="124"/>
        <end position="151"/>
    </location>
</feature>
<proteinExistence type="predicted"/>
<sequence>MLLKIMAGFVMLFSNCVKYRKGNLFREVYKMGAKRFLYGFLLGSAAAGLATLFTAPQSGRETREAIKTNKDMFISQLKDLKASIMDVKEASAHATKEGRIHVSHFIQEVNTAIGKWKAETLPQQIEIQKELGEIEAAISQLETELASHQSEKSASN</sequence>
<keyword evidence="4" id="KW-1185">Reference proteome</keyword>
<dbReference type="Pfam" id="PF12732">
    <property type="entry name" value="YtxH"/>
    <property type="match status" value="1"/>
</dbReference>
<evidence type="ECO:0000256" key="1">
    <source>
        <dbReference type="SAM" id="Coils"/>
    </source>
</evidence>
<accession>A0A3D8GLL9</accession>
<keyword evidence="2" id="KW-0472">Membrane</keyword>
<protein>
    <submittedName>
        <fullName evidence="3">YtxH domain-containing protein</fullName>
    </submittedName>
</protein>
<evidence type="ECO:0000256" key="2">
    <source>
        <dbReference type="SAM" id="Phobius"/>
    </source>
</evidence>
<evidence type="ECO:0000313" key="4">
    <source>
        <dbReference type="Proteomes" id="UP000257144"/>
    </source>
</evidence>
<keyword evidence="1" id="KW-0175">Coiled coil</keyword>
<reference evidence="3 4" key="1">
    <citation type="submission" date="2018-07" db="EMBL/GenBank/DDBJ databases">
        <title>Bacillus sp. YLB-04 draft genome sequence.</title>
        <authorList>
            <person name="Yu L."/>
            <person name="Tang X."/>
        </authorList>
    </citation>
    <scope>NUCLEOTIDE SEQUENCE [LARGE SCALE GENOMIC DNA]</scope>
    <source>
        <strain evidence="3 4">YLB-04</strain>
    </source>
</reference>
<dbReference type="Proteomes" id="UP000257144">
    <property type="component" value="Unassembled WGS sequence"/>
</dbReference>
<dbReference type="OrthoDB" id="2989636at2"/>
<dbReference type="AlphaFoldDB" id="A0A3D8GLL9"/>
<organism evidence="3 4">
    <name type="scientific">Neobacillus piezotolerans</name>
    <dbReference type="NCBI Taxonomy" id="2259171"/>
    <lineage>
        <taxon>Bacteria</taxon>
        <taxon>Bacillati</taxon>
        <taxon>Bacillota</taxon>
        <taxon>Bacilli</taxon>
        <taxon>Bacillales</taxon>
        <taxon>Bacillaceae</taxon>
        <taxon>Neobacillus</taxon>
    </lineage>
</organism>
<feature type="transmembrane region" description="Helical" evidence="2">
    <location>
        <begin position="36"/>
        <end position="55"/>
    </location>
</feature>